<keyword evidence="4" id="KW-0648">Protein biosynthesis</keyword>
<dbReference type="PIRSF" id="PIRSF004749">
    <property type="entry name" value="Pep_def"/>
    <property type="match status" value="1"/>
</dbReference>
<dbReference type="Pfam" id="PF01327">
    <property type="entry name" value="Pep_deformylase"/>
    <property type="match status" value="1"/>
</dbReference>
<feature type="binding site" evidence="4">
    <location>
        <position position="154"/>
    </location>
    <ligand>
        <name>Fe cation</name>
        <dbReference type="ChEBI" id="CHEBI:24875"/>
    </ligand>
</feature>
<dbReference type="PRINTS" id="PR01576">
    <property type="entry name" value="PDEFORMYLASE"/>
</dbReference>
<dbReference type="EMBL" id="CDOG01000056">
    <property type="protein sequence ID" value="CEN41323.1"/>
    <property type="molecule type" value="Genomic_DNA"/>
</dbReference>
<sequence length="193" mass="21991">MKLPIFAYGNNVLKTKAEAVTPDFPNLNKLIDNMWETMEKANGCGLAAPQVGKSLRLFVADSKVLYDVMNEDERAELFEPNDTGIRRVFINPQIKNLSEEQWEEAEGCLSLPFLSGKVARSWSVELSYQNEQFETITQTFSGMTARVILHEYDHLEGILYIDRVKPLAKKLMQSKLQKLLKGNLVPAYAMKFK</sequence>
<comment type="function">
    <text evidence="4">Removes the formyl group from the N-terminal Met of newly synthesized proteins. Requires at least a dipeptide for an efficient rate of reaction. N-terminal L-methionine is a prerequisite for activity but the enzyme has broad specificity at other positions.</text>
</comment>
<evidence type="ECO:0000256" key="2">
    <source>
        <dbReference type="ARBA" id="ARBA00022723"/>
    </source>
</evidence>
<dbReference type="PANTHER" id="PTHR10458">
    <property type="entry name" value="PEPTIDE DEFORMYLASE"/>
    <property type="match status" value="1"/>
</dbReference>
<dbReference type="InterPro" id="IPR023635">
    <property type="entry name" value="Peptide_deformylase"/>
</dbReference>
<evidence type="ECO:0000313" key="6">
    <source>
        <dbReference type="Proteomes" id="UP000038083"/>
    </source>
</evidence>
<evidence type="ECO:0000256" key="3">
    <source>
        <dbReference type="ARBA" id="ARBA00022801"/>
    </source>
</evidence>
<proteinExistence type="inferred from homology"/>
<dbReference type="RefSeq" id="WP_018280368.1">
    <property type="nucleotide sequence ID" value="NZ_CDOF01000002.1"/>
</dbReference>
<dbReference type="EC" id="3.5.1.88" evidence="4"/>
<name>A0A0B7HUZ3_9FLAO</name>
<dbReference type="HAMAP" id="MF_00163">
    <property type="entry name" value="Pep_deformylase"/>
    <property type="match status" value="1"/>
</dbReference>
<dbReference type="PANTHER" id="PTHR10458:SF22">
    <property type="entry name" value="PEPTIDE DEFORMYLASE"/>
    <property type="match status" value="1"/>
</dbReference>
<dbReference type="SUPFAM" id="SSF56420">
    <property type="entry name" value="Peptide deformylase"/>
    <property type="match status" value="1"/>
</dbReference>
<feature type="active site" evidence="4">
    <location>
        <position position="151"/>
    </location>
</feature>
<dbReference type="InterPro" id="IPR036821">
    <property type="entry name" value="Peptide_deformylase_sf"/>
</dbReference>
<evidence type="ECO:0000313" key="5">
    <source>
        <dbReference type="EMBL" id="CEN41323.1"/>
    </source>
</evidence>
<dbReference type="GO" id="GO:0042586">
    <property type="term" value="F:peptide deformylase activity"/>
    <property type="evidence" value="ECO:0007669"/>
    <property type="project" value="UniProtKB-UniRule"/>
</dbReference>
<dbReference type="NCBIfam" id="NF001159">
    <property type="entry name" value="PRK00150.1-3"/>
    <property type="match status" value="1"/>
</dbReference>
<gene>
    <name evidence="4 5" type="primary">def</name>
    <name evidence="5" type="ORF">CCYN74_60045</name>
</gene>
<comment type="cofactor">
    <cofactor evidence="4">
        <name>Fe(2+)</name>
        <dbReference type="ChEBI" id="CHEBI:29033"/>
    </cofactor>
    <text evidence="4">Binds 1 Fe(2+) ion.</text>
</comment>
<dbReference type="GO" id="GO:0046872">
    <property type="term" value="F:metal ion binding"/>
    <property type="evidence" value="ECO:0007669"/>
    <property type="project" value="UniProtKB-KW"/>
</dbReference>
<feature type="binding site" evidence="4">
    <location>
        <position position="108"/>
    </location>
    <ligand>
        <name>Fe cation</name>
        <dbReference type="ChEBI" id="CHEBI:24875"/>
    </ligand>
</feature>
<dbReference type="OrthoDB" id="9784988at2"/>
<comment type="catalytic activity">
    <reaction evidence="4">
        <text>N-terminal N-formyl-L-methionyl-[peptide] + H2O = N-terminal L-methionyl-[peptide] + formate</text>
        <dbReference type="Rhea" id="RHEA:24420"/>
        <dbReference type="Rhea" id="RHEA-COMP:10639"/>
        <dbReference type="Rhea" id="RHEA-COMP:10640"/>
        <dbReference type="ChEBI" id="CHEBI:15377"/>
        <dbReference type="ChEBI" id="CHEBI:15740"/>
        <dbReference type="ChEBI" id="CHEBI:49298"/>
        <dbReference type="ChEBI" id="CHEBI:64731"/>
        <dbReference type="EC" id="3.5.1.88"/>
    </reaction>
</comment>
<dbReference type="Gene3D" id="3.90.45.10">
    <property type="entry name" value="Peptide deformylase"/>
    <property type="match status" value="1"/>
</dbReference>
<evidence type="ECO:0000256" key="1">
    <source>
        <dbReference type="ARBA" id="ARBA00010759"/>
    </source>
</evidence>
<keyword evidence="2 4" id="KW-0479">Metal-binding</keyword>
<organism evidence="5 6">
    <name type="scientific">Capnocytophaga cynodegmi</name>
    <dbReference type="NCBI Taxonomy" id="28189"/>
    <lineage>
        <taxon>Bacteria</taxon>
        <taxon>Pseudomonadati</taxon>
        <taxon>Bacteroidota</taxon>
        <taxon>Flavobacteriia</taxon>
        <taxon>Flavobacteriales</taxon>
        <taxon>Flavobacteriaceae</taxon>
        <taxon>Capnocytophaga</taxon>
    </lineage>
</organism>
<dbReference type="CDD" id="cd00487">
    <property type="entry name" value="Pep_deformylase"/>
    <property type="match status" value="1"/>
</dbReference>
<keyword evidence="4" id="KW-0408">Iron</keyword>
<feature type="binding site" evidence="4">
    <location>
        <position position="150"/>
    </location>
    <ligand>
        <name>Fe cation</name>
        <dbReference type="ChEBI" id="CHEBI:24875"/>
    </ligand>
</feature>
<reference evidence="5 6" key="1">
    <citation type="submission" date="2015-01" db="EMBL/GenBank/DDBJ databases">
        <authorList>
            <person name="MANFREDI Pablo"/>
        </authorList>
    </citation>
    <scope>NUCLEOTIDE SEQUENCE [LARGE SCALE GENOMIC DNA]</scope>
    <source>
        <strain evidence="5 6">Ccy74</strain>
    </source>
</reference>
<comment type="similarity">
    <text evidence="1 4">Belongs to the polypeptide deformylase family.</text>
</comment>
<dbReference type="GO" id="GO:0006412">
    <property type="term" value="P:translation"/>
    <property type="evidence" value="ECO:0007669"/>
    <property type="project" value="UniProtKB-UniRule"/>
</dbReference>
<dbReference type="Proteomes" id="UP000038083">
    <property type="component" value="Unassembled WGS sequence"/>
</dbReference>
<dbReference type="NCBIfam" id="TIGR00079">
    <property type="entry name" value="pept_deformyl"/>
    <property type="match status" value="1"/>
</dbReference>
<protein>
    <recommendedName>
        <fullName evidence="4">Peptide deformylase</fullName>
        <shortName evidence="4">PDF</shortName>
        <ecNumber evidence="4">3.5.1.88</ecNumber>
    </recommendedName>
    <alternativeName>
        <fullName evidence="4">Polypeptide deformylase</fullName>
    </alternativeName>
</protein>
<dbReference type="AlphaFoldDB" id="A0A0B7HUZ3"/>
<accession>A0A0B7HUZ3</accession>
<keyword evidence="3 4" id="KW-0378">Hydrolase</keyword>
<evidence type="ECO:0000256" key="4">
    <source>
        <dbReference type="HAMAP-Rule" id="MF_00163"/>
    </source>
</evidence>